<dbReference type="PANTHER" id="PTHR48098:SF3">
    <property type="entry name" value="IRON(III) ENTEROBACTIN ESTERASE"/>
    <property type="match status" value="1"/>
</dbReference>
<proteinExistence type="inferred from homology"/>
<reference evidence="7" key="1">
    <citation type="submission" date="2022-06" db="EMBL/GenBank/DDBJ databases">
        <authorList>
            <person name="Sun Q."/>
        </authorList>
    </citation>
    <scope>NUCLEOTIDE SEQUENCE</scope>
    <source>
        <strain evidence="7">S101</strain>
    </source>
</reference>
<evidence type="ECO:0000256" key="1">
    <source>
        <dbReference type="ARBA" id="ARBA00004496"/>
    </source>
</evidence>
<evidence type="ECO:0000313" key="8">
    <source>
        <dbReference type="Proteomes" id="UP001155380"/>
    </source>
</evidence>
<dbReference type="InterPro" id="IPR014756">
    <property type="entry name" value="Ig_E-set"/>
</dbReference>
<sequence length="536" mass="58332">MKSRFRNLMMGLAAIAGSFSSASATDDGTIALAIGKAHPGVALSAGQTAFFTTEAINGDYIKGKLESGSGRFDLDLVTRNGEHLRRLLNDTSGTADFQFVVESAPVLMRLTARSDVTGYTLTLTDKVTPEQQRPLERVYLSPTMEKTAAKVAAGGSTETFWKKVAEQGTPLVETKEDGTVIATFLWRGATKNVRLFGSPSGDHENLERIGSSDIWFKSFAVPADTRLSYQLAPDVPDVPGTARERRVAILSTAQEDPFNHHPWPADGIDRFDRHSVFELPGAPPQPYLAEKGNPKGSLQKIMVKSETLGNEREITVYRPAGFDPGNRENLLLFMFDAAESLTKIPTPTVLDNMIAEGEIPPTVAVFIANPGPDARARELPANPVFADFMAEQLLPLVIRETGITHDPSRTVLAGMSYGGLASMTVALRHPELFGNVLSMSGSYWWSPPGTPADRQEYVAGLIAEKPVPPIRVFLSAGLFETGNSRGVSSIIDTNRHLRNMLLARNTQVIYREYAGGHDYLIWRGTISDGLIALFGK</sequence>
<feature type="chain" id="PRO_5042462853" evidence="5">
    <location>
        <begin position="25"/>
        <end position="536"/>
    </location>
</feature>
<dbReference type="Proteomes" id="UP001155380">
    <property type="component" value="Unassembled WGS sequence"/>
</dbReference>
<gene>
    <name evidence="7" type="primary">fes</name>
    <name evidence="7" type="ORF">NBH21_00375</name>
</gene>
<dbReference type="Gene3D" id="3.40.50.1820">
    <property type="entry name" value="alpha/beta hydrolase"/>
    <property type="match status" value="1"/>
</dbReference>
<evidence type="ECO:0000256" key="2">
    <source>
        <dbReference type="ARBA" id="ARBA00022490"/>
    </source>
</evidence>
<organism evidence="7 8">
    <name type="scientific">Ciceribacter sichuanensis</name>
    <dbReference type="NCBI Taxonomy" id="2949647"/>
    <lineage>
        <taxon>Bacteria</taxon>
        <taxon>Pseudomonadati</taxon>
        <taxon>Pseudomonadota</taxon>
        <taxon>Alphaproteobacteria</taxon>
        <taxon>Hyphomicrobiales</taxon>
        <taxon>Rhizobiaceae</taxon>
        <taxon>Ciceribacter</taxon>
    </lineage>
</organism>
<evidence type="ECO:0000259" key="6">
    <source>
        <dbReference type="Pfam" id="PF11806"/>
    </source>
</evidence>
<dbReference type="Gene3D" id="2.60.40.10">
    <property type="entry name" value="Immunoglobulins"/>
    <property type="match status" value="1"/>
</dbReference>
<dbReference type="PANTHER" id="PTHR48098">
    <property type="entry name" value="ENTEROCHELIN ESTERASE-RELATED"/>
    <property type="match status" value="1"/>
</dbReference>
<keyword evidence="5" id="KW-0732">Signal</keyword>
<keyword evidence="2" id="KW-0963">Cytoplasm</keyword>
<dbReference type="AlphaFoldDB" id="A0AAJ1BRW8"/>
<dbReference type="Pfam" id="PF11806">
    <property type="entry name" value="Enterochelin_N"/>
    <property type="match status" value="1"/>
</dbReference>
<feature type="signal peptide" evidence="5">
    <location>
        <begin position="1"/>
        <end position="24"/>
    </location>
</feature>
<keyword evidence="3 7" id="KW-0378">Hydrolase</keyword>
<dbReference type="InterPro" id="IPR029058">
    <property type="entry name" value="AB_hydrolase_fold"/>
</dbReference>
<accession>A0AAJ1BRW8</accession>
<dbReference type="InterPro" id="IPR021764">
    <property type="entry name" value="Enterochelin_esterase_N"/>
</dbReference>
<dbReference type="InterPro" id="IPR013783">
    <property type="entry name" value="Ig-like_fold"/>
</dbReference>
<dbReference type="InterPro" id="IPR050583">
    <property type="entry name" value="Mycobacterial_A85_antigen"/>
</dbReference>
<comment type="caution">
    <text evidence="7">The sequence shown here is derived from an EMBL/GenBank/DDBJ whole genome shotgun (WGS) entry which is preliminary data.</text>
</comment>
<dbReference type="SUPFAM" id="SSF81296">
    <property type="entry name" value="E set domains"/>
    <property type="match status" value="1"/>
</dbReference>
<feature type="domain" description="Enterochelin esterase N-terminal" evidence="6">
    <location>
        <begin position="183"/>
        <end position="286"/>
    </location>
</feature>
<dbReference type="SUPFAM" id="SSF53474">
    <property type="entry name" value="alpha/beta-Hydrolases"/>
    <property type="match status" value="1"/>
</dbReference>
<comment type="similarity">
    <text evidence="4">Belongs to the Fes family.</text>
</comment>
<dbReference type="InterPro" id="IPR000801">
    <property type="entry name" value="Esterase-like"/>
</dbReference>
<evidence type="ECO:0000313" key="7">
    <source>
        <dbReference type="EMBL" id="MCO5955209.1"/>
    </source>
</evidence>
<name>A0AAJ1BRW8_9HYPH</name>
<dbReference type="GO" id="GO:0005506">
    <property type="term" value="F:iron ion binding"/>
    <property type="evidence" value="ECO:0007669"/>
    <property type="project" value="InterPro"/>
</dbReference>
<dbReference type="NCBIfam" id="NF007758">
    <property type="entry name" value="PRK10439.1"/>
    <property type="match status" value="1"/>
</dbReference>
<dbReference type="Pfam" id="PF00756">
    <property type="entry name" value="Esterase"/>
    <property type="match status" value="1"/>
</dbReference>
<dbReference type="EMBL" id="JAMXLX010000001">
    <property type="protein sequence ID" value="MCO5955209.1"/>
    <property type="molecule type" value="Genomic_DNA"/>
</dbReference>
<evidence type="ECO:0000256" key="5">
    <source>
        <dbReference type="SAM" id="SignalP"/>
    </source>
</evidence>
<dbReference type="EC" id="3.1.1.-" evidence="7"/>
<evidence type="ECO:0000256" key="4">
    <source>
        <dbReference type="ARBA" id="ARBA00024201"/>
    </source>
</evidence>
<evidence type="ECO:0000256" key="3">
    <source>
        <dbReference type="ARBA" id="ARBA00022801"/>
    </source>
</evidence>
<protein>
    <submittedName>
        <fullName evidence="7">Enterochelin esterase</fullName>
        <ecNumber evidence="7">3.1.1.-</ecNumber>
    </submittedName>
</protein>
<dbReference type="RefSeq" id="WP_250911988.1">
    <property type="nucleotide sequence ID" value="NZ_JAMXLX010000001.1"/>
</dbReference>
<dbReference type="GO" id="GO:0006826">
    <property type="term" value="P:iron ion transport"/>
    <property type="evidence" value="ECO:0007669"/>
    <property type="project" value="InterPro"/>
</dbReference>
<comment type="subcellular location">
    <subcellularLocation>
        <location evidence="1">Cytoplasm</location>
    </subcellularLocation>
</comment>
<dbReference type="GO" id="GO:0008849">
    <property type="term" value="F:enterochelin esterase activity"/>
    <property type="evidence" value="ECO:0007669"/>
    <property type="project" value="InterPro"/>
</dbReference>
<dbReference type="GO" id="GO:0005737">
    <property type="term" value="C:cytoplasm"/>
    <property type="evidence" value="ECO:0007669"/>
    <property type="project" value="UniProtKB-SubCell"/>
</dbReference>